<evidence type="ECO:0000313" key="4">
    <source>
        <dbReference type="Proteomes" id="UP000239273"/>
    </source>
</evidence>
<evidence type="ECO:0000313" key="5">
    <source>
        <dbReference type="Proteomes" id="UP001156660"/>
    </source>
</evidence>
<keyword evidence="5" id="KW-1185">Reference proteome</keyword>
<dbReference type="OrthoDB" id="5781652at2"/>
<comment type="caution">
    <text evidence="3">The sequence shown here is derived from an EMBL/GenBank/DDBJ whole genome shotgun (WGS) entry which is preliminary data.</text>
</comment>
<dbReference type="RefSeq" id="WP_105063571.1">
    <property type="nucleotide sequence ID" value="NZ_BSOU01000002.1"/>
</dbReference>
<dbReference type="Proteomes" id="UP001156660">
    <property type="component" value="Unassembled WGS sequence"/>
</dbReference>
<sequence length="219" mass="25460">MRKSTKFNYRIYLKFALFLISFVSTSVWAHPHSWVDLQAKVLGENHTLTGFKMQWTFDRMTTAYLFDGEDMSPLHQKETLKKLVKSVIDNMGKSHYFTNVSHEQKPMTFKSVNDEQLTTYKGKAKLTFTLSLEKPYEFHNKLLTLKIFDPTYYVDMSWRSKSDITFATTLKSSCHVQLIKPHPTTAQINRAMTLPIDANPDYQLGQIFTQSVKLNCKPN</sequence>
<gene>
    <name evidence="3" type="ORF">BTO23_11480</name>
    <name evidence="2" type="ORF">GCM10007855_10080</name>
</gene>
<feature type="signal peptide" evidence="1">
    <location>
        <begin position="1"/>
        <end position="29"/>
    </location>
</feature>
<accession>A0A2S7X614</accession>
<proteinExistence type="predicted"/>
<protein>
    <submittedName>
        <fullName evidence="2">Membrane protein</fullName>
    </submittedName>
</protein>
<reference evidence="2" key="1">
    <citation type="journal article" date="2014" name="Int. J. Syst. Evol. Microbiol.">
        <title>Complete genome of a new Firmicutes species belonging to the dominant human colonic microbiota ('Ruminococcus bicirculans') reveals two chromosomes and a selective capacity to utilize plant glucans.</title>
        <authorList>
            <consortium name="NISC Comparative Sequencing Program"/>
            <person name="Wegmann U."/>
            <person name="Louis P."/>
            <person name="Goesmann A."/>
            <person name="Henrissat B."/>
            <person name="Duncan S.H."/>
            <person name="Flint H.J."/>
        </authorList>
    </citation>
    <scope>NUCLEOTIDE SEQUENCE</scope>
    <source>
        <strain evidence="2">NBRC 105001</strain>
    </source>
</reference>
<feature type="chain" id="PRO_5015736074" evidence="1">
    <location>
        <begin position="30"/>
        <end position="219"/>
    </location>
</feature>
<name>A0A2S7X614_9GAMM</name>
<dbReference type="Pfam" id="PF06226">
    <property type="entry name" value="DUF1007"/>
    <property type="match status" value="1"/>
</dbReference>
<reference evidence="2" key="4">
    <citation type="submission" date="2023-01" db="EMBL/GenBank/DDBJ databases">
        <title>Draft genome sequence of Aliivibrio sifiae strain NBRC 105001.</title>
        <authorList>
            <person name="Sun Q."/>
            <person name="Mori K."/>
        </authorList>
    </citation>
    <scope>NUCLEOTIDE SEQUENCE</scope>
    <source>
        <strain evidence="2">NBRC 105001</strain>
    </source>
</reference>
<evidence type="ECO:0000256" key="1">
    <source>
        <dbReference type="SAM" id="SignalP"/>
    </source>
</evidence>
<evidence type="ECO:0000313" key="3">
    <source>
        <dbReference type="EMBL" id="PQJ86759.1"/>
    </source>
</evidence>
<organism evidence="3 4">
    <name type="scientific">Aliivibrio sifiae</name>
    <dbReference type="NCBI Taxonomy" id="566293"/>
    <lineage>
        <taxon>Bacteria</taxon>
        <taxon>Pseudomonadati</taxon>
        <taxon>Pseudomonadota</taxon>
        <taxon>Gammaproteobacteria</taxon>
        <taxon>Vibrionales</taxon>
        <taxon>Vibrionaceae</taxon>
        <taxon>Aliivibrio</taxon>
    </lineage>
</organism>
<dbReference type="EMBL" id="MSCP01000002">
    <property type="protein sequence ID" value="PQJ86759.1"/>
    <property type="molecule type" value="Genomic_DNA"/>
</dbReference>
<reference evidence="5" key="3">
    <citation type="journal article" date="2019" name="Int. J. Syst. Evol. Microbiol.">
        <title>The Global Catalogue of Microorganisms (GCM) 10K type strain sequencing project: providing services to taxonomists for standard genome sequencing and annotation.</title>
        <authorList>
            <consortium name="The Broad Institute Genomics Platform"/>
            <consortium name="The Broad Institute Genome Sequencing Center for Infectious Disease"/>
            <person name="Wu L."/>
            <person name="Ma J."/>
        </authorList>
    </citation>
    <scope>NUCLEOTIDE SEQUENCE [LARGE SCALE GENOMIC DNA]</scope>
    <source>
        <strain evidence="5">NBRC 105001</strain>
    </source>
</reference>
<dbReference type="InterPro" id="IPR010412">
    <property type="entry name" value="DUF1007"/>
</dbReference>
<dbReference type="AlphaFoldDB" id="A0A2S7X614"/>
<evidence type="ECO:0000313" key="2">
    <source>
        <dbReference type="EMBL" id="GLR74134.1"/>
    </source>
</evidence>
<dbReference type="EMBL" id="BSOU01000002">
    <property type="protein sequence ID" value="GLR74134.1"/>
    <property type="molecule type" value="Genomic_DNA"/>
</dbReference>
<keyword evidence="1" id="KW-0732">Signal</keyword>
<dbReference type="Proteomes" id="UP000239273">
    <property type="component" value="Unassembled WGS sequence"/>
</dbReference>
<reference evidence="3 4" key="2">
    <citation type="submission" date="2016-12" db="EMBL/GenBank/DDBJ databases">
        <title>Diversity of luminous bacteria.</title>
        <authorList>
            <person name="Yoshizawa S."/>
            <person name="Kogure K."/>
        </authorList>
    </citation>
    <scope>NUCLEOTIDE SEQUENCE [LARGE SCALE GENOMIC DNA]</scope>
    <source>
        <strain evidence="3 4">NBRC 105001</strain>
    </source>
</reference>